<feature type="region of interest" description="Disordered" evidence="7">
    <location>
        <begin position="1"/>
        <end position="82"/>
    </location>
</feature>
<evidence type="ECO:0000313" key="9">
    <source>
        <dbReference type="EMBL" id="KAK6521726.1"/>
    </source>
</evidence>
<feature type="compositionally biased region" description="Pro residues" evidence="7">
    <location>
        <begin position="470"/>
        <end position="479"/>
    </location>
</feature>
<gene>
    <name evidence="9" type="ORF">TWF506_001930</name>
</gene>
<feature type="compositionally biased region" description="Basic residues" evidence="7">
    <location>
        <begin position="68"/>
        <end position="81"/>
    </location>
</feature>
<dbReference type="InterPro" id="IPR013083">
    <property type="entry name" value="Znf_RING/FYVE/PHD"/>
</dbReference>
<feature type="region of interest" description="Disordered" evidence="7">
    <location>
        <begin position="127"/>
        <end position="147"/>
    </location>
</feature>
<dbReference type="PROSITE" id="PS51873">
    <property type="entry name" value="TRIAD"/>
    <property type="match status" value="1"/>
</dbReference>
<feature type="region of interest" description="Disordered" evidence="7">
    <location>
        <begin position="463"/>
        <end position="537"/>
    </location>
</feature>
<name>A0AAN8P3N4_9PEZI</name>
<dbReference type="SUPFAM" id="SSF57850">
    <property type="entry name" value="RING/U-box"/>
    <property type="match status" value="2"/>
</dbReference>
<feature type="compositionally biased region" description="Low complexity" evidence="7">
    <location>
        <begin position="480"/>
        <end position="490"/>
    </location>
</feature>
<organism evidence="9 10">
    <name type="scientific">Arthrobotrys conoides</name>
    <dbReference type="NCBI Taxonomy" id="74498"/>
    <lineage>
        <taxon>Eukaryota</taxon>
        <taxon>Fungi</taxon>
        <taxon>Dikarya</taxon>
        <taxon>Ascomycota</taxon>
        <taxon>Pezizomycotina</taxon>
        <taxon>Orbiliomycetes</taxon>
        <taxon>Orbiliales</taxon>
        <taxon>Orbiliaceae</taxon>
        <taxon>Arthrobotrys</taxon>
    </lineage>
</organism>
<evidence type="ECO:0000256" key="3">
    <source>
        <dbReference type="ARBA" id="ARBA00022737"/>
    </source>
</evidence>
<dbReference type="GO" id="GO:0004842">
    <property type="term" value="F:ubiquitin-protein transferase activity"/>
    <property type="evidence" value="ECO:0007669"/>
    <property type="project" value="InterPro"/>
</dbReference>
<feature type="compositionally biased region" description="Basic and acidic residues" evidence="7">
    <location>
        <begin position="14"/>
        <end position="36"/>
    </location>
</feature>
<dbReference type="PANTHER" id="PTHR11685">
    <property type="entry name" value="RBR FAMILY RING FINGER AND IBR DOMAIN-CONTAINING"/>
    <property type="match status" value="1"/>
</dbReference>
<feature type="domain" description="RING-type" evidence="8">
    <location>
        <begin position="159"/>
        <end position="349"/>
    </location>
</feature>
<protein>
    <recommendedName>
        <fullName evidence="8">RING-type domain-containing protein</fullName>
    </recommendedName>
</protein>
<comment type="caution">
    <text evidence="9">The sequence shown here is derived from an EMBL/GenBank/DDBJ whole genome shotgun (WGS) entry which is preliminary data.</text>
</comment>
<evidence type="ECO:0000256" key="4">
    <source>
        <dbReference type="ARBA" id="ARBA00022771"/>
    </source>
</evidence>
<reference evidence="9 10" key="1">
    <citation type="submission" date="2019-10" db="EMBL/GenBank/DDBJ databases">
        <authorList>
            <person name="Palmer J.M."/>
        </authorList>
    </citation>
    <scope>NUCLEOTIDE SEQUENCE [LARGE SCALE GENOMIC DNA]</scope>
    <source>
        <strain evidence="9 10">TWF506</strain>
    </source>
</reference>
<keyword evidence="2" id="KW-0479">Metal-binding</keyword>
<dbReference type="CDD" id="cd22584">
    <property type="entry name" value="Rcat_RBR_unk"/>
    <property type="match status" value="1"/>
</dbReference>
<dbReference type="InterPro" id="IPR031127">
    <property type="entry name" value="E3_UB_ligase_RBR"/>
</dbReference>
<dbReference type="GO" id="GO:0008270">
    <property type="term" value="F:zinc ion binding"/>
    <property type="evidence" value="ECO:0007669"/>
    <property type="project" value="UniProtKB-KW"/>
</dbReference>
<evidence type="ECO:0000256" key="6">
    <source>
        <dbReference type="ARBA" id="ARBA00022833"/>
    </source>
</evidence>
<dbReference type="Pfam" id="PF26200">
    <property type="entry name" value="Rcat_RNF216"/>
    <property type="match status" value="1"/>
</dbReference>
<evidence type="ECO:0000256" key="5">
    <source>
        <dbReference type="ARBA" id="ARBA00022786"/>
    </source>
</evidence>
<keyword evidence="10" id="KW-1185">Reference proteome</keyword>
<accession>A0AAN8P3N4</accession>
<dbReference type="Proteomes" id="UP001307849">
    <property type="component" value="Unassembled WGS sequence"/>
</dbReference>
<keyword evidence="4" id="KW-0863">Zinc-finger</keyword>
<keyword evidence="3" id="KW-0677">Repeat</keyword>
<dbReference type="Gene3D" id="1.20.120.1750">
    <property type="match status" value="1"/>
</dbReference>
<dbReference type="InterPro" id="IPR044066">
    <property type="entry name" value="TRIAD_supradom"/>
</dbReference>
<dbReference type="GO" id="GO:0016567">
    <property type="term" value="P:protein ubiquitination"/>
    <property type="evidence" value="ECO:0007669"/>
    <property type="project" value="InterPro"/>
</dbReference>
<feature type="compositionally biased region" description="Polar residues" evidence="7">
    <location>
        <begin position="505"/>
        <end position="522"/>
    </location>
</feature>
<feature type="compositionally biased region" description="Polar residues" evidence="7">
    <location>
        <begin position="43"/>
        <end position="56"/>
    </location>
</feature>
<evidence type="ECO:0000313" key="10">
    <source>
        <dbReference type="Proteomes" id="UP001307849"/>
    </source>
</evidence>
<evidence type="ECO:0000259" key="8">
    <source>
        <dbReference type="PROSITE" id="PS51873"/>
    </source>
</evidence>
<dbReference type="Gene3D" id="3.30.40.10">
    <property type="entry name" value="Zinc/RING finger domain, C3HC4 (zinc finger)"/>
    <property type="match status" value="1"/>
</dbReference>
<keyword evidence="5" id="KW-0833">Ubl conjugation pathway</keyword>
<keyword evidence="1" id="KW-0808">Transferase</keyword>
<evidence type="ECO:0000256" key="1">
    <source>
        <dbReference type="ARBA" id="ARBA00022679"/>
    </source>
</evidence>
<keyword evidence="6" id="KW-0862">Zinc</keyword>
<feature type="region of interest" description="Disordered" evidence="7">
    <location>
        <begin position="414"/>
        <end position="446"/>
    </location>
</feature>
<evidence type="ECO:0000256" key="7">
    <source>
        <dbReference type="SAM" id="MobiDB-lite"/>
    </source>
</evidence>
<feature type="compositionally biased region" description="Low complexity" evidence="7">
    <location>
        <begin position="425"/>
        <end position="436"/>
    </location>
</feature>
<evidence type="ECO:0000256" key="2">
    <source>
        <dbReference type="ARBA" id="ARBA00022723"/>
    </source>
</evidence>
<dbReference type="AlphaFoldDB" id="A0AAN8P3N4"/>
<proteinExistence type="predicted"/>
<dbReference type="EMBL" id="JAVHJM010000001">
    <property type="protein sequence ID" value="KAK6521726.1"/>
    <property type="molecule type" value="Genomic_DNA"/>
</dbReference>
<feature type="compositionally biased region" description="Basic and acidic residues" evidence="7">
    <location>
        <begin position="414"/>
        <end position="424"/>
    </location>
</feature>
<sequence length="577" mass="65349">MEVIDLTIDFEEETASRRQQDRQRRESEPILLHDSDEAVPSPVRQTPVKQPILTPSTNPPKSTPRNSNTKKPKSTGKKKIPSIHTGWRAGIIFEEVETIPPVLTPKEQKKRQKEVEEKEIGNRIQKLAESVGWKQPHRNDDRKTRKNSTATPYLYNEERLAVCDICGDKAHIFEMTKLKCKHRHCKSCLEENFLMVINDPNGWPAKCCKPLEQDLALNTLCKEDFQRYLDVKREKEQMSSTNCFNCNGAIPSINVMGSSTAFCARCERITCVHCTKAMHEGACLLDPETEKLLNMAQGKKWSKCPKCSNMVERNTGCNSIMCRCGINFCYKCGREMSLCSTRGGCNQIAFQSGMWQNQAPHQPMQVNPQMINGYRERSMKEESQLQKQWESMADQNAKAVGKQQVASEILALRAKLENKPDKRNSGSPNSKSSASNTPAEKKTPMKMEDYKQSFPALMKVFEESKSQQTSPPPRPPQWQPQPQSSKSPSSIERNRESYPALLKNNMPNPAPQTVNPQRQSHTPAPPISAPTTNSDAQSTSNFVLNMLEPNPFLSANNANDYIFDFSDEEDFFYGFTS</sequence>